<evidence type="ECO:0000313" key="3">
    <source>
        <dbReference type="Proteomes" id="UP000305398"/>
    </source>
</evidence>
<keyword evidence="3" id="KW-1185">Reference proteome</keyword>
<reference evidence="2 3" key="1">
    <citation type="submission" date="2019-06" db="EMBL/GenBank/DDBJ databases">
        <authorList>
            <person name="Srinivasan S."/>
        </authorList>
    </citation>
    <scope>NUCLEOTIDE SEQUENCE [LARGE SCALE GENOMIC DNA]</scope>
    <source>
        <strain evidence="2 3">17J68-5</strain>
    </source>
</reference>
<organism evidence="2 3">
    <name type="scientific">Hymenobacter jejuensis</name>
    <dbReference type="NCBI Taxonomy" id="2502781"/>
    <lineage>
        <taxon>Bacteria</taxon>
        <taxon>Pseudomonadati</taxon>
        <taxon>Bacteroidota</taxon>
        <taxon>Cytophagia</taxon>
        <taxon>Cytophagales</taxon>
        <taxon>Hymenobacteraceae</taxon>
        <taxon>Hymenobacter</taxon>
    </lineage>
</organism>
<gene>
    <name evidence="2" type="ORF">FHG12_12970</name>
</gene>
<keyword evidence="1" id="KW-1133">Transmembrane helix</keyword>
<feature type="transmembrane region" description="Helical" evidence="1">
    <location>
        <begin position="44"/>
        <end position="70"/>
    </location>
</feature>
<sequence>MLMLVKVSATVLLLVLTVGVLLALGALLGWQQHAATSSERIQRLLSGVLPTAGVLLSLLLAAFVWVALLWSAQGPEYVPISWQ</sequence>
<name>A0A5B8A1G1_9BACT</name>
<proteinExistence type="predicted"/>
<keyword evidence="1" id="KW-0812">Transmembrane</keyword>
<accession>A0A5B8A1G1</accession>
<evidence type="ECO:0000313" key="2">
    <source>
        <dbReference type="EMBL" id="QDA60959.1"/>
    </source>
</evidence>
<dbReference type="Proteomes" id="UP000305398">
    <property type="component" value="Chromosome"/>
</dbReference>
<dbReference type="EMBL" id="CP040896">
    <property type="protein sequence ID" value="QDA60959.1"/>
    <property type="molecule type" value="Genomic_DNA"/>
</dbReference>
<dbReference type="AlphaFoldDB" id="A0A5B8A1G1"/>
<keyword evidence="1" id="KW-0472">Membrane</keyword>
<protein>
    <submittedName>
        <fullName evidence="2">Uncharacterized protein</fullName>
    </submittedName>
</protein>
<dbReference type="KEGG" id="hyj:FHG12_12970"/>
<evidence type="ECO:0000256" key="1">
    <source>
        <dbReference type="SAM" id="Phobius"/>
    </source>
</evidence>